<dbReference type="Proteomes" id="UP000236327">
    <property type="component" value="Unassembled WGS sequence"/>
</dbReference>
<dbReference type="GO" id="GO:0003700">
    <property type="term" value="F:DNA-binding transcription factor activity"/>
    <property type="evidence" value="ECO:0007669"/>
    <property type="project" value="TreeGrafter"/>
</dbReference>
<feature type="domain" description="HTH crp-type" evidence="4">
    <location>
        <begin position="145"/>
        <end position="218"/>
    </location>
</feature>
<evidence type="ECO:0000256" key="3">
    <source>
        <dbReference type="ARBA" id="ARBA00023163"/>
    </source>
</evidence>
<proteinExistence type="predicted"/>
<organism evidence="5 6">
    <name type="scientific">Novosphingobium guangzhouense</name>
    <dbReference type="NCBI Taxonomy" id="1850347"/>
    <lineage>
        <taxon>Bacteria</taxon>
        <taxon>Pseudomonadati</taxon>
        <taxon>Pseudomonadota</taxon>
        <taxon>Alphaproteobacteria</taxon>
        <taxon>Sphingomonadales</taxon>
        <taxon>Sphingomonadaceae</taxon>
        <taxon>Novosphingobium</taxon>
    </lineage>
</organism>
<dbReference type="InterPro" id="IPR012318">
    <property type="entry name" value="HTH_CRP"/>
</dbReference>
<keyword evidence="2" id="KW-0238">DNA-binding</keyword>
<keyword evidence="3" id="KW-0804">Transcription</keyword>
<dbReference type="InterPro" id="IPR018490">
    <property type="entry name" value="cNMP-bd_dom_sf"/>
</dbReference>
<dbReference type="InterPro" id="IPR014710">
    <property type="entry name" value="RmlC-like_jellyroll"/>
</dbReference>
<dbReference type="InterPro" id="IPR000595">
    <property type="entry name" value="cNMP-bd_dom"/>
</dbReference>
<dbReference type="SMART" id="SM00419">
    <property type="entry name" value="HTH_CRP"/>
    <property type="match status" value="1"/>
</dbReference>
<evidence type="ECO:0000256" key="1">
    <source>
        <dbReference type="ARBA" id="ARBA00023015"/>
    </source>
</evidence>
<dbReference type="RefSeq" id="WP_103095150.1">
    <property type="nucleotide sequence ID" value="NZ_LYMM01000023.1"/>
</dbReference>
<dbReference type="SUPFAM" id="SSF51206">
    <property type="entry name" value="cAMP-binding domain-like"/>
    <property type="match status" value="1"/>
</dbReference>
<dbReference type="Pfam" id="PF00027">
    <property type="entry name" value="cNMP_binding"/>
    <property type="match status" value="1"/>
</dbReference>
<dbReference type="Gene3D" id="2.60.120.10">
    <property type="entry name" value="Jelly Rolls"/>
    <property type="match status" value="1"/>
</dbReference>
<evidence type="ECO:0000256" key="2">
    <source>
        <dbReference type="ARBA" id="ARBA00023125"/>
    </source>
</evidence>
<name>A0A2K2G3X5_9SPHN</name>
<evidence type="ECO:0000313" key="5">
    <source>
        <dbReference type="EMBL" id="PNU05727.1"/>
    </source>
</evidence>
<dbReference type="SMART" id="SM00100">
    <property type="entry name" value="cNMP"/>
    <property type="match status" value="1"/>
</dbReference>
<dbReference type="PANTHER" id="PTHR24567:SF68">
    <property type="entry name" value="DNA-BINDING TRANSCRIPTIONAL DUAL REGULATOR CRP"/>
    <property type="match status" value="1"/>
</dbReference>
<dbReference type="PANTHER" id="PTHR24567">
    <property type="entry name" value="CRP FAMILY TRANSCRIPTIONAL REGULATORY PROTEIN"/>
    <property type="match status" value="1"/>
</dbReference>
<gene>
    <name evidence="5" type="ORF">A8V01_15430</name>
</gene>
<protein>
    <recommendedName>
        <fullName evidence="4">HTH crp-type domain-containing protein</fullName>
    </recommendedName>
</protein>
<dbReference type="OrthoDB" id="6155297at2"/>
<dbReference type="Gene3D" id="1.10.10.10">
    <property type="entry name" value="Winged helix-like DNA-binding domain superfamily/Winged helix DNA-binding domain"/>
    <property type="match status" value="1"/>
</dbReference>
<dbReference type="GO" id="GO:0003677">
    <property type="term" value="F:DNA binding"/>
    <property type="evidence" value="ECO:0007669"/>
    <property type="project" value="UniProtKB-KW"/>
</dbReference>
<dbReference type="PROSITE" id="PS51063">
    <property type="entry name" value="HTH_CRP_2"/>
    <property type="match status" value="1"/>
</dbReference>
<sequence>MSDIPMQRLTEFAGLNANDLALFRSLFGPEKRISRRRDIRTQGDPVQEIFLLSSGWAVSCFDLRGGERQIVKLHTPGDVLGAPSLAMETAAETLVGMTDVTIRSMPLSAIGRIFKEAPSLAASLFISAQQERIFLMERLASLGRMPAIKRFAVLLLHVHDRLVHIGRECGVVDWPFTQADLADILGLTSVHVNRIMRSLDQQGLIKRRGSTVILSDLAALRRLSELPERQWIHGPDWLAQIAL</sequence>
<reference evidence="5 6" key="1">
    <citation type="submission" date="2016-05" db="EMBL/GenBank/DDBJ databases">
        <title>Complete genome sequence of Novosphingobium guangzhouense SA925(T).</title>
        <authorList>
            <person name="Sha S."/>
        </authorList>
    </citation>
    <scope>NUCLEOTIDE SEQUENCE [LARGE SCALE GENOMIC DNA]</scope>
    <source>
        <strain evidence="5 6">SA925</strain>
    </source>
</reference>
<dbReference type="AlphaFoldDB" id="A0A2K2G3X5"/>
<dbReference type="Pfam" id="PF13545">
    <property type="entry name" value="HTH_Crp_2"/>
    <property type="match status" value="1"/>
</dbReference>
<accession>A0A2K2G3X5</accession>
<evidence type="ECO:0000259" key="4">
    <source>
        <dbReference type="PROSITE" id="PS51063"/>
    </source>
</evidence>
<dbReference type="InterPro" id="IPR050397">
    <property type="entry name" value="Env_Response_Regulators"/>
</dbReference>
<dbReference type="GO" id="GO:0005829">
    <property type="term" value="C:cytosol"/>
    <property type="evidence" value="ECO:0007669"/>
    <property type="project" value="TreeGrafter"/>
</dbReference>
<dbReference type="CDD" id="cd00038">
    <property type="entry name" value="CAP_ED"/>
    <property type="match status" value="1"/>
</dbReference>
<keyword evidence="1" id="KW-0805">Transcription regulation</keyword>
<comment type="caution">
    <text evidence="5">The sequence shown here is derived from an EMBL/GenBank/DDBJ whole genome shotgun (WGS) entry which is preliminary data.</text>
</comment>
<evidence type="ECO:0000313" key="6">
    <source>
        <dbReference type="Proteomes" id="UP000236327"/>
    </source>
</evidence>
<dbReference type="InterPro" id="IPR036388">
    <property type="entry name" value="WH-like_DNA-bd_sf"/>
</dbReference>
<keyword evidence="6" id="KW-1185">Reference proteome</keyword>
<dbReference type="SUPFAM" id="SSF46785">
    <property type="entry name" value="Winged helix' DNA-binding domain"/>
    <property type="match status" value="1"/>
</dbReference>
<dbReference type="InterPro" id="IPR036390">
    <property type="entry name" value="WH_DNA-bd_sf"/>
</dbReference>
<dbReference type="EMBL" id="LYMM01000023">
    <property type="protein sequence ID" value="PNU05727.1"/>
    <property type="molecule type" value="Genomic_DNA"/>
</dbReference>